<keyword evidence="8" id="KW-0449">Lipoprotein</keyword>
<dbReference type="PANTHER" id="PTHR31171:SF3">
    <property type="entry name" value="LY6_PLAUR DOMAIN-CONTAINING PROTEIN 6B"/>
    <property type="match status" value="1"/>
</dbReference>
<reference evidence="10" key="1">
    <citation type="submission" date="2022-01" db="EMBL/GenBank/DDBJ databases">
        <authorList>
            <person name="King R."/>
        </authorList>
    </citation>
    <scope>NUCLEOTIDE SEQUENCE</scope>
</reference>
<evidence type="ECO:0000256" key="1">
    <source>
        <dbReference type="ARBA" id="ARBA00004609"/>
    </source>
</evidence>
<keyword evidence="7" id="KW-0325">Glycoprotein</keyword>
<evidence type="ECO:0000256" key="7">
    <source>
        <dbReference type="ARBA" id="ARBA00023180"/>
    </source>
</evidence>
<keyword evidence="2" id="KW-1003">Cell membrane</keyword>
<keyword evidence="6" id="KW-1015">Disulfide bond</keyword>
<feature type="signal peptide" evidence="9">
    <location>
        <begin position="1"/>
        <end position="22"/>
    </location>
</feature>
<dbReference type="Pfam" id="PF16975">
    <property type="entry name" value="UPAR_LY6_2"/>
    <property type="match status" value="1"/>
</dbReference>
<evidence type="ECO:0000313" key="10">
    <source>
        <dbReference type="EMBL" id="CAH1406895.1"/>
    </source>
</evidence>
<dbReference type="GO" id="GO:0005886">
    <property type="term" value="C:plasma membrane"/>
    <property type="evidence" value="ECO:0007669"/>
    <property type="project" value="UniProtKB-SubCell"/>
</dbReference>
<evidence type="ECO:0000256" key="6">
    <source>
        <dbReference type="ARBA" id="ARBA00023157"/>
    </source>
</evidence>
<dbReference type="GO" id="GO:0030548">
    <property type="term" value="F:acetylcholine receptor regulator activity"/>
    <property type="evidence" value="ECO:0007669"/>
    <property type="project" value="InterPro"/>
</dbReference>
<evidence type="ECO:0000256" key="3">
    <source>
        <dbReference type="ARBA" id="ARBA00022622"/>
    </source>
</evidence>
<dbReference type="InterPro" id="IPR045860">
    <property type="entry name" value="Snake_toxin-like_sf"/>
</dbReference>
<evidence type="ECO:0000313" key="11">
    <source>
        <dbReference type="Proteomes" id="UP001152798"/>
    </source>
</evidence>
<comment type="subcellular location">
    <subcellularLocation>
        <location evidence="1">Cell membrane</location>
        <topology evidence="1">Lipid-anchor</topology>
        <topology evidence="1">GPI-anchor</topology>
    </subcellularLocation>
</comment>
<keyword evidence="3" id="KW-0336">GPI-anchor</keyword>
<evidence type="ECO:0008006" key="12">
    <source>
        <dbReference type="Google" id="ProtNLM"/>
    </source>
</evidence>
<accession>A0A9P0HRV4</accession>
<evidence type="ECO:0000256" key="8">
    <source>
        <dbReference type="ARBA" id="ARBA00023288"/>
    </source>
</evidence>
<name>A0A9P0HRV4_NEZVI</name>
<dbReference type="Gene3D" id="2.10.60.10">
    <property type="entry name" value="CD59"/>
    <property type="match status" value="1"/>
</dbReference>
<dbReference type="Proteomes" id="UP001152798">
    <property type="component" value="Chromosome 7"/>
</dbReference>
<dbReference type="AlphaFoldDB" id="A0A9P0HRV4"/>
<evidence type="ECO:0000256" key="2">
    <source>
        <dbReference type="ARBA" id="ARBA00022475"/>
    </source>
</evidence>
<keyword evidence="4 9" id="KW-0732">Signal</keyword>
<dbReference type="CDD" id="cd23567">
    <property type="entry name" value="TFP_LU_ECD_LYPD6_like"/>
    <property type="match status" value="1"/>
</dbReference>
<feature type="chain" id="PRO_5040402694" description="Neuropeptide" evidence="9">
    <location>
        <begin position="23"/>
        <end position="163"/>
    </location>
</feature>
<sequence length="163" mass="18060">MVDGRLLSCFMMASILKVAAEADKKQEGVTCYTCVNVSDNLMCNRFAIDRPCPEGEDFCHTLHIMDSTGASVIVNKKCADTTECWPMGVGCVMVDTQTVCVSCCDEMYCNVTVPTNQSNAIYSNRRTKNRAKVKQAVEPENNSARSQTISINIVFFYLIKSLL</sequence>
<keyword evidence="11" id="KW-1185">Reference proteome</keyword>
<evidence type="ECO:0000256" key="9">
    <source>
        <dbReference type="SAM" id="SignalP"/>
    </source>
</evidence>
<protein>
    <recommendedName>
        <fullName evidence="12">Neuropeptide</fullName>
    </recommendedName>
</protein>
<evidence type="ECO:0000256" key="4">
    <source>
        <dbReference type="ARBA" id="ARBA00022729"/>
    </source>
</evidence>
<organism evidence="10 11">
    <name type="scientific">Nezara viridula</name>
    <name type="common">Southern green stink bug</name>
    <name type="synonym">Cimex viridulus</name>
    <dbReference type="NCBI Taxonomy" id="85310"/>
    <lineage>
        <taxon>Eukaryota</taxon>
        <taxon>Metazoa</taxon>
        <taxon>Ecdysozoa</taxon>
        <taxon>Arthropoda</taxon>
        <taxon>Hexapoda</taxon>
        <taxon>Insecta</taxon>
        <taxon>Pterygota</taxon>
        <taxon>Neoptera</taxon>
        <taxon>Paraneoptera</taxon>
        <taxon>Hemiptera</taxon>
        <taxon>Heteroptera</taxon>
        <taxon>Panheteroptera</taxon>
        <taxon>Pentatomomorpha</taxon>
        <taxon>Pentatomoidea</taxon>
        <taxon>Pentatomidae</taxon>
        <taxon>Pentatominae</taxon>
        <taxon>Nezara</taxon>
    </lineage>
</organism>
<dbReference type="InterPro" id="IPR039457">
    <property type="entry name" value="LYPD6-like"/>
</dbReference>
<keyword evidence="5" id="KW-0472">Membrane</keyword>
<dbReference type="GO" id="GO:0098552">
    <property type="term" value="C:side of membrane"/>
    <property type="evidence" value="ECO:0007669"/>
    <property type="project" value="UniProtKB-KW"/>
</dbReference>
<dbReference type="EMBL" id="OV725083">
    <property type="protein sequence ID" value="CAH1406895.1"/>
    <property type="molecule type" value="Genomic_DNA"/>
</dbReference>
<gene>
    <name evidence="10" type="ORF">NEZAVI_LOCUS14734</name>
</gene>
<proteinExistence type="predicted"/>
<dbReference type="PANTHER" id="PTHR31171">
    <property type="entry name" value="LY6/PLAUR DOMAIN-CONTAINING PROTEIN 6"/>
    <property type="match status" value="1"/>
</dbReference>
<dbReference type="OrthoDB" id="6149028at2759"/>
<evidence type="ECO:0000256" key="5">
    <source>
        <dbReference type="ARBA" id="ARBA00023136"/>
    </source>
</evidence>
<dbReference type="SUPFAM" id="SSF57302">
    <property type="entry name" value="Snake toxin-like"/>
    <property type="match status" value="1"/>
</dbReference>